<keyword evidence="3 11" id="KW-0812">Transmembrane</keyword>
<dbReference type="InterPro" id="IPR033294">
    <property type="entry name" value="Erlin1/2"/>
</dbReference>
<comment type="caution">
    <text evidence="13">The sequence shown here is derived from an EMBL/GenBank/DDBJ whole genome shotgun (WGS) entry which is preliminary data.</text>
</comment>
<evidence type="ECO:0000256" key="10">
    <source>
        <dbReference type="SAM" id="MobiDB-lite"/>
    </source>
</evidence>
<dbReference type="PANTHER" id="PTHR15351">
    <property type="entry name" value="ERLIN (ER LIPID RAFT ASSOCIATED PROTEIN) HOMOLOG"/>
    <property type="match status" value="1"/>
</dbReference>
<feature type="domain" description="Band 7" evidence="12">
    <location>
        <begin position="66"/>
        <end position="225"/>
    </location>
</feature>
<dbReference type="OrthoDB" id="77368at2759"/>
<feature type="region of interest" description="Disordered" evidence="10">
    <location>
        <begin position="1"/>
        <end position="39"/>
    </location>
</feature>
<name>A0A3L6TT70_PANMI</name>
<comment type="subcellular location">
    <subcellularLocation>
        <location evidence="1">Endoplasmic reticulum membrane</location>
        <topology evidence="1">Single-pass type II membrane protein</topology>
    </subcellularLocation>
</comment>
<evidence type="ECO:0000256" key="2">
    <source>
        <dbReference type="ARBA" id="ARBA00008164"/>
    </source>
</evidence>
<keyword evidence="5" id="KW-0735">Signal-anchor</keyword>
<keyword evidence="6 11" id="KW-1133">Transmembrane helix</keyword>
<dbReference type="EMBL" id="PQIB02000001">
    <property type="protein sequence ID" value="RLN43392.1"/>
    <property type="molecule type" value="Genomic_DNA"/>
</dbReference>
<dbReference type="GO" id="GO:0005789">
    <property type="term" value="C:endoplasmic reticulum membrane"/>
    <property type="evidence" value="ECO:0007669"/>
    <property type="project" value="UniProtKB-SubCell"/>
</dbReference>
<evidence type="ECO:0000256" key="9">
    <source>
        <dbReference type="ARBA" id="ARBA00023288"/>
    </source>
</evidence>
<evidence type="ECO:0000256" key="1">
    <source>
        <dbReference type="ARBA" id="ARBA00004648"/>
    </source>
</evidence>
<dbReference type="PANTHER" id="PTHR15351:SF3">
    <property type="entry name" value="ERLIN"/>
    <property type="match status" value="1"/>
</dbReference>
<dbReference type="SUPFAM" id="SSF117892">
    <property type="entry name" value="Band 7/SPFH domain"/>
    <property type="match status" value="1"/>
</dbReference>
<dbReference type="InterPro" id="IPR036013">
    <property type="entry name" value="Band_7/SPFH_dom_sf"/>
</dbReference>
<gene>
    <name evidence="13" type="ORF">C2845_PM01G18180</name>
</gene>
<proteinExistence type="inferred from homology"/>
<evidence type="ECO:0000256" key="3">
    <source>
        <dbReference type="ARBA" id="ARBA00022692"/>
    </source>
</evidence>
<dbReference type="SMART" id="SM00244">
    <property type="entry name" value="PHB"/>
    <property type="match status" value="1"/>
</dbReference>
<keyword evidence="9" id="KW-0449">Lipoprotein</keyword>
<reference evidence="14" key="1">
    <citation type="journal article" date="2019" name="Nat. Commun.">
        <title>The genome of broomcorn millet.</title>
        <authorList>
            <person name="Zou C."/>
            <person name="Miki D."/>
            <person name="Li D."/>
            <person name="Tang Q."/>
            <person name="Xiao L."/>
            <person name="Rajput S."/>
            <person name="Deng P."/>
            <person name="Jia W."/>
            <person name="Huang R."/>
            <person name="Zhang M."/>
            <person name="Sun Y."/>
            <person name="Hu J."/>
            <person name="Fu X."/>
            <person name="Schnable P.S."/>
            <person name="Li F."/>
            <person name="Zhang H."/>
            <person name="Feng B."/>
            <person name="Zhu X."/>
            <person name="Liu R."/>
            <person name="Schnable J.C."/>
            <person name="Zhu J.-K."/>
            <person name="Zhang H."/>
        </authorList>
    </citation>
    <scope>NUCLEOTIDE SEQUENCE [LARGE SCALE GENOMIC DNA]</scope>
</reference>
<evidence type="ECO:0000256" key="5">
    <source>
        <dbReference type="ARBA" id="ARBA00022968"/>
    </source>
</evidence>
<evidence type="ECO:0000256" key="6">
    <source>
        <dbReference type="ARBA" id="ARBA00022989"/>
    </source>
</evidence>
<organism evidence="13 14">
    <name type="scientific">Panicum miliaceum</name>
    <name type="common">Proso millet</name>
    <name type="synonym">Broomcorn millet</name>
    <dbReference type="NCBI Taxonomy" id="4540"/>
    <lineage>
        <taxon>Eukaryota</taxon>
        <taxon>Viridiplantae</taxon>
        <taxon>Streptophyta</taxon>
        <taxon>Embryophyta</taxon>
        <taxon>Tracheophyta</taxon>
        <taxon>Spermatophyta</taxon>
        <taxon>Magnoliopsida</taxon>
        <taxon>Liliopsida</taxon>
        <taxon>Poales</taxon>
        <taxon>Poaceae</taxon>
        <taxon>PACMAD clade</taxon>
        <taxon>Panicoideae</taxon>
        <taxon>Panicodae</taxon>
        <taxon>Paniceae</taxon>
        <taxon>Panicinae</taxon>
        <taxon>Panicum</taxon>
        <taxon>Panicum sect. Panicum</taxon>
    </lineage>
</organism>
<dbReference type="AlphaFoldDB" id="A0A3L6TT70"/>
<sequence>MSDVTADSAQSRRSPPPPSPAPSMARFQQQPSGRQPPPPGADPFAFGVVAFIGICFVLISLSVPSSVLHQVPEGHVGVYWRGGALLKTISPPGFHLKLPWITQYEAIQVRDIPCGTKGGVMISFDKIEVVNRLRKDYVHETLLNYGVHYDKTWIYDKIHHEINQFCSAHSLQQVYIDMFDQIDETMKEAIQRDCTRYAPGIEIISVRVTKPNIPGSIRRNFELMEEERTKALIAIEKQKVAEKEAETQKKIALSEAEKNAQVSKILMEQKLMEKDSSKRQEQIDNEMYLAREKALADANYYRHDWQYYIPFRICSDHASCPFDTSTDSFIWFGLCRILKEAEANKLKLTPEYLELRFIESIANNSKIFFGEKIPNMIMDQRLLKNYLDHVPRKDHSEL</sequence>
<evidence type="ECO:0000313" key="14">
    <source>
        <dbReference type="Proteomes" id="UP000275267"/>
    </source>
</evidence>
<evidence type="ECO:0000256" key="11">
    <source>
        <dbReference type="SAM" id="Phobius"/>
    </source>
</evidence>
<evidence type="ECO:0000256" key="4">
    <source>
        <dbReference type="ARBA" id="ARBA00022824"/>
    </source>
</evidence>
<evidence type="ECO:0000256" key="8">
    <source>
        <dbReference type="ARBA" id="ARBA00023180"/>
    </source>
</evidence>
<dbReference type="GO" id="GO:0015485">
    <property type="term" value="F:cholesterol binding"/>
    <property type="evidence" value="ECO:0007669"/>
    <property type="project" value="TreeGrafter"/>
</dbReference>
<feature type="compositionally biased region" description="Low complexity" evidence="10">
    <location>
        <begin position="22"/>
        <end position="33"/>
    </location>
</feature>
<feature type="transmembrane region" description="Helical" evidence="11">
    <location>
        <begin position="44"/>
        <end position="63"/>
    </location>
</feature>
<evidence type="ECO:0000259" key="12">
    <source>
        <dbReference type="SMART" id="SM00244"/>
    </source>
</evidence>
<evidence type="ECO:0000256" key="7">
    <source>
        <dbReference type="ARBA" id="ARBA00023136"/>
    </source>
</evidence>
<dbReference type="CDD" id="cd03406">
    <property type="entry name" value="SPFH_like_u3"/>
    <property type="match status" value="1"/>
</dbReference>
<keyword evidence="8" id="KW-0325">Glycoprotein</keyword>
<dbReference type="Pfam" id="PF01145">
    <property type="entry name" value="Band_7"/>
    <property type="match status" value="1"/>
</dbReference>
<accession>A0A3L6TT70</accession>
<keyword evidence="14" id="KW-1185">Reference proteome</keyword>
<keyword evidence="4" id="KW-0256">Endoplasmic reticulum</keyword>
<dbReference type="STRING" id="4540.A0A3L6TT70"/>
<protein>
    <submittedName>
        <fullName evidence="13">Erlin-2-B</fullName>
    </submittedName>
</protein>
<dbReference type="GO" id="GO:0032933">
    <property type="term" value="P:SREBP signaling pathway"/>
    <property type="evidence" value="ECO:0007669"/>
    <property type="project" value="TreeGrafter"/>
</dbReference>
<dbReference type="GO" id="GO:0031625">
    <property type="term" value="F:ubiquitin protein ligase binding"/>
    <property type="evidence" value="ECO:0007669"/>
    <property type="project" value="InterPro"/>
</dbReference>
<keyword evidence="7 11" id="KW-0472">Membrane</keyword>
<dbReference type="InterPro" id="IPR001107">
    <property type="entry name" value="Band_7"/>
</dbReference>
<comment type="similarity">
    <text evidence="2">Belongs to the band 7/mec-2 family.</text>
</comment>
<evidence type="ECO:0000313" key="13">
    <source>
        <dbReference type="EMBL" id="RLN43392.1"/>
    </source>
</evidence>
<dbReference type="Proteomes" id="UP000275267">
    <property type="component" value="Unassembled WGS sequence"/>
</dbReference>